<comment type="caution">
    <text evidence="1">The sequence shown here is derived from an EMBL/GenBank/DDBJ whole genome shotgun (WGS) entry which is preliminary data.</text>
</comment>
<evidence type="ECO:0000313" key="1">
    <source>
        <dbReference type="EMBL" id="MBC8559541.1"/>
    </source>
</evidence>
<name>A0A926E5E7_9FIRM</name>
<dbReference type="Proteomes" id="UP000610760">
    <property type="component" value="Unassembled WGS sequence"/>
</dbReference>
<proteinExistence type="predicted"/>
<sequence length="156" mass="17186">MTMDESSFPENPFQCEQIPPEVQEQLAVIDKSLAFIQQIIAAIILNYKALVCQRQQLVDTTCHGGTPVCDYSGIYPLRFAASAVILRASAFFFGLSKQALCTPQQDCIAKQSAQINFLASLMVLLAAAIRFYDLNAVEQNLPVPEATETLNQEPTI</sequence>
<dbReference type="AlphaFoldDB" id="A0A926E5E7"/>
<protein>
    <submittedName>
        <fullName evidence="1">Uncharacterized protein</fullName>
    </submittedName>
</protein>
<accession>A0A926E5E7</accession>
<dbReference type="RefSeq" id="WP_249294434.1">
    <property type="nucleotide sequence ID" value="NZ_JACRSV010000001.1"/>
</dbReference>
<keyword evidence="2" id="KW-1185">Reference proteome</keyword>
<reference evidence="1" key="1">
    <citation type="submission" date="2020-08" db="EMBL/GenBank/DDBJ databases">
        <title>Genome public.</title>
        <authorList>
            <person name="Liu C."/>
            <person name="Sun Q."/>
        </authorList>
    </citation>
    <scope>NUCLEOTIDE SEQUENCE</scope>
    <source>
        <strain evidence="1">NSJ-33</strain>
    </source>
</reference>
<dbReference type="EMBL" id="JACRSV010000001">
    <property type="protein sequence ID" value="MBC8559541.1"/>
    <property type="molecule type" value="Genomic_DNA"/>
</dbReference>
<organism evidence="1 2">
    <name type="scientific">Fumia xinanensis</name>
    <dbReference type="NCBI Taxonomy" id="2763659"/>
    <lineage>
        <taxon>Bacteria</taxon>
        <taxon>Bacillati</taxon>
        <taxon>Bacillota</taxon>
        <taxon>Clostridia</taxon>
        <taxon>Eubacteriales</taxon>
        <taxon>Oscillospiraceae</taxon>
        <taxon>Fumia</taxon>
    </lineage>
</organism>
<evidence type="ECO:0000313" key="2">
    <source>
        <dbReference type="Proteomes" id="UP000610760"/>
    </source>
</evidence>
<gene>
    <name evidence="1" type="ORF">H8710_05575</name>
</gene>